<evidence type="ECO:0000256" key="2">
    <source>
        <dbReference type="SAM" id="MobiDB-lite"/>
    </source>
</evidence>
<dbReference type="InterPro" id="IPR000949">
    <property type="entry name" value="ELM2_dom"/>
</dbReference>
<keyword evidence="1" id="KW-0539">Nucleus</keyword>
<feature type="domain" description="ELM2" evidence="3">
    <location>
        <begin position="129"/>
        <end position="191"/>
    </location>
</feature>
<evidence type="ECO:0000313" key="4">
    <source>
        <dbReference type="EMBL" id="CAI9281485.1"/>
    </source>
</evidence>
<dbReference type="PROSITE" id="PS51156">
    <property type="entry name" value="ELM2"/>
    <property type="match status" value="1"/>
</dbReference>
<feature type="compositionally biased region" description="Low complexity" evidence="2">
    <location>
        <begin position="89"/>
        <end position="98"/>
    </location>
</feature>
<evidence type="ECO:0000256" key="1">
    <source>
        <dbReference type="ARBA" id="ARBA00023242"/>
    </source>
</evidence>
<dbReference type="Proteomes" id="UP001177003">
    <property type="component" value="Chromosome 4"/>
</dbReference>
<dbReference type="AlphaFoldDB" id="A0AA36E4L5"/>
<dbReference type="EMBL" id="OX465080">
    <property type="protein sequence ID" value="CAI9281485.1"/>
    <property type="molecule type" value="Genomic_DNA"/>
</dbReference>
<sequence>MNIEFYQIRNDHPVSFRKNKDSYCFNYIRFYLRVKTCKEDAPFSSDKDEASFFKPIIEVDYGFLSDKFTDHLPLTTTKYYDYTLPHRLSTSSSSSITTSEEDLKSEQPQRLLIQKENKYSYLLQHPPLKKTPIGPQYQAEIPECYELNPQHNDNEIKFIGSCVIQMPNSSSSHYELLEEEEPIVSVKTPGP</sequence>
<evidence type="ECO:0000313" key="5">
    <source>
        <dbReference type="Proteomes" id="UP001177003"/>
    </source>
</evidence>
<accession>A0AA36E4L5</accession>
<name>A0AA36E4L5_LACSI</name>
<proteinExistence type="predicted"/>
<feature type="region of interest" description="Disordered" evidence="2">
    <location>
        <begin position="89"/>
        <end position="108"/>
    </location>
</feature>
<organism evidence="4 5">
    <name type="scientific">Lactuca saligna</name>
    <name type="common">Willowleaf lettuce</name>
    <dbReference type="NCBI Taxonomy" id="75948"/>
    <lineage>
        <taxon>Eukaryota</taxon>
        <taxon>Viridiplantae</taxon>
        <taxon>Streptophyta</taxon>
        <taxon>Embryophyta</taxon>
        <taxon>Tracheophyta</taxon>
        <taxon>Spermatophyta</taxon>
        <taxon>Magnoliopsida</taxon>
        <taxon>eudicotyledons</taxon>
        <taxon>Gunneridae</taxon>
        <taxon>Pentapetalae</taxon>
        <taxon>asterids</taxon>
        <taxon>campanulids</taxon>
        <taxon>Asterales</taxon>
        <taxon>Asteraceae</taxon>
        <taxon>Cichorioideae</taxon>
        <taxon>Cichorieae</taxon>
        <taxon>Lactucinae</taxon>
        <taxon>Lactuca</taxon>
    </lineage>
</organism>
<evidence type="ECO:0000259" key="3">
    <source>
        <dbReference type="PROSITE" id="PS51156"/>
    </source>
</evidence>
<protein>
    <recommendedName>
        <fullName evidence="3">ELM2 domain-containing protein</fullName>
    </recommendedName>
</protein>
<reference evidence="4" key="1">
    <citation type="submission" date="2023-04" db="EMBL/GenBank/DDBJ databases">
        <authorList>
            <person name="Vijverberg K."/>
            <person name="Xiong W."/>
            <person name="Schranz E."/>
        </authorList>
    </citation>
    <scope>NUCLEOTIDE SEQUENCE</scope>
</reference>
<keyword evidence="5" id="KW-1185">Reference proteome</keyword>
<gene>
    <name evidence="4" type="ORF">LSALG_LOCUS21178</name>
</gene>
<dbReference type="PANTHER" id="PTHR46872">
    <property type="entry name" value="DNA BINDING PROTEIN"/>
    <property type="match status" value="1"/>
</dbReference>
<dbReference type="PANTHER" id="PTHR46872:SF10">
    <property type="entry name" value="MYB-LIKE DOMAIN-CONTAINING PROTEIN"/>
    <property type="match status" value="1"/>
</dbReference>